<dbReference type="InterPro" id="IPR055161">
    <property type="entry name" value="NapH1-like_2nd"/>
</dbReference>
<keyword evidence="5" id="KW-1185">Reference proteome</keyword>
<dbReference type="CDD" id="cd03398">
    <property type="entry name" value="PAP2_haloperoxidase"/>
    <property type="match status" value="1"/>
</dbReference>
<name>A0AAF0CGV5_9PROT</name>
<evidence type="ECO:0000256" key="2">
    <source>
        <dbReference type="SAM" id="SignalP"/>
    </source>
</evidence>
<sequence length="554" mass="60506">MTKFFMILAAVGAITASTATLGARAEEPENEGAAKFSEVQKLGYLGRTSRSALTRSVLDRLRARKYHAENTLERLVMWHDVALDSVALDHTPDPDTGAVPFVQGGPTRTSRGLAMTQTAVFDALNAFSLEYVSYNKVGRAHPFASEDVAIAWAAYTVQKALYPEQAERLTAILEDDLRDIRAGNLARRMGRKIGEKAAVAMLKNRARDRSRDPEPQFGEGGRVGDGTTNYFGEKVNAASTNIGEWTPDPNTPEFSGDFNLSLGAFWGGVAPFALDSGDQYRLPPPPAVGSQAYNDAFAEVASVGGAPENTNTPSLSTPEKRFIGNFWGYDAVPLLGTPPRAYNQIAVQVAMQEGIDDPLELARLLAMVNVGLADSGIAAWDSKWYYNWWRPVTGIRAEDGAAGTNNDPAWDPVGVSIVNVELPSGQAFLRPTPPFPAYPSGHATFCSSMIQLLISFFGDDVAFSFTSDEYNGEGVDPFNGAPRPLVPVLYDNLSDMQIENGLSRVYNGVHWSYDNLQGQVLGTNIAQHILNDVEAFQPVDHWRPRRNKVLDRRR</sequence>
<accession>A0AAF0CGV5</accession>
<evidence type="ECO:0000256" key="1">
    <source>
        <dbReference type="SAM" id="MobiDB-lite"/>
    </source>
</evidence>
<feature type="compositionally biased region" description="Basic and acidic residues" evidence="1">
    <location>
        <begin position="205"/>
        <end position="214"/>
    </location>
</feature>
<dbReference type="AlphaFoldDB" id="A0AAF0CGV5"/>
<proteinExistence type="predicted"/>
<dbReference type="RefSeq" id="WP_274494637.1">
    <property type="nucleotide sequence ID" value="NZ_CP118166.1"/>
</dbReference>
<feature type="chain" id="PRO_5042000723" evidence="2">
    <location>
        <begin position="26"/>
        <end position="554"/>
    </location>
</feature>
<feature type="region of interest" description="Disordered" evidence="1">
    <location>
        <begin position="204"/>
        <end position="225"/>
    </location>
</feature>
<evidence type="ECO:0000313" key="5">
    <source>
        <dbReference type="Proteomes" id="UP001214043"/>
    </source>
</evidence>
<dbReference type="Gene3D" id="1.10.606.10">
    <property type="entry name" value="Vanadium-containing Chloroperoxidase, domain 2"/>
    <property type="match status" value="1"/>
</dbReference>
<dbReference type="InterPro" id="IPR016119">
    <property type="entry name" value="Br/Cl_peroxidase_C"/>
</dbReference>
<dbReference type="InterPro" id="IPR036938">
    <property type="entry name" value="PAP2/HPO_sf"/>
</dbReference>
<dbReference type="PANTHER" id="PTHR34599">
    <property type="entry name" value="PEROXIDASE-RELATED"/>
    <property type="match status" value="1"/>
</dbReference>
<dbReference type="KEGG" id="hfl:PUV54_05745"/>
<protein>
    <submittedName>
        <fullName evidence="4">Vanadium-dependent haloperoxidase</fullName>
    </submittedName>
</protein>
<evidence type="ECO:0000259" key="3">
    <source>
        <dbReference type="Pfam" id="PF22778"/>
    </source>
</evidence>
<organism evidence="4 5">
    <name type="scientific">Hyphococcus flavus</name>
    <dbReference type="NCBI Taxonomy" id="1866326"/>
    <lineage>
        <taxon>Bacteria</taxon>
        <taxon>Pseudomonadati</taxon>
        <taxon>Pseudomonadota</taxon>
        <taxon>Alphaproteobacteria</taxon>
        <taxon>Parvularculales</taxon>
        <taxon>Parvularculaceae</taxon>
        <taxon>Hyphococcus</taxon>
    </lineage>
</organism>
<dbReference type="Gene3D" id="1.20.144.10">
    <property type="entry name" value="Phosphatidic acid phosphatase type 2/haloperoxidase"/>
    <property type="match status" value="1"/>
</dbReference>
<dbReference type="Proteomes" id="UP001214043">
    <property type="component" value="Chromosome"/>
</dbReference>
<dbReference type="InterPro" id="IPR052559">
    <property type="entry name" value="V-haloperoxidase"/>
</dbReference>
<dbReference type="Pfam" id="PF22778">
    <property type="entry name" value="VCPO_2nd"/>
    <property type="match status" value="1"/>
</dbReference>
<dbReference type="PANTHER" id="PTHR34599:SF1">
    <property type="entry name" value="PHOSPHATIDIC ACID PHOSPHATASE TYPE 2_HALOPEROXIDASE DOMAIN-CONTAINING PROTEIN"/>
    <property type="match status" value="1"/>
</dbReference>
<feature type="signal peptide" evidence="2">
    <location>
        <begin position="1"/>
        <end position="25"/>
    </location>
</feature>
<evidence type="ECO:0000313" key="4">
    <source>
        <dbReference type="EMBL" id="WDI32698.1"/>
    </source>
</evidence>
<reference evidence="4" key="1">
    <citation type="submission" date="2023-02" db="EMBL/GenBank/DDBJ databases">
        <title>Genome sequence of Hyphococcus flavus.</title>
        <authorList>
            <person name="Rong J.-C."/>
            <person name="Zhao Q."/>
            <person name="Yi M."/>
            <person name="Wu J.-Y."/>
        </authorList>
    </citation>
    <scope>NUCLEOTIDE SEQUENCE</scope>
    <source>
        <strain evidence="4">MCCC 1K03223</strain>
    </source>
</reference>
<dbReference type="GO" id="GO:0004601">
    <property type="term" value="F:peroxidase activity"/>
    <property type="evidence" value="ECO:0007669"/>
    <property type="project" value="InterPro"/>
</dbReference>
<keyword evidence="2" id="KW-0732">Signal</keyword>
<gene>
    <name evidence="4" type="ORF">PUV54_05745</name>
</gene>
<feature type="domain" description="Vanadium-dependent haloperoxidase NapH1-like second helical-bundle" evidence="3">
    <location>
        <begin position="370"/>
        <end position="525"/>
    </location>
</feature>
<dbReference type="EMBL" id="CP118166">
    <property type="protein sequence ID" value="WDI32698.1"/>
    <property type="molecule type" value="Genomic_DNA"/>
</dbReference>
<dbReference type="SUPFAM" id="SSF48317">
    <property type="entry name" value="Acid phosphatase/Vanadium-dependent haloperoxidase"/>
    <property type="match status" value="1"/>
</dbReference>